<dbReference type="SUPFAM" id="SSF55811">
    <property type="entry name" value="Nudix"/>
    <property type="match status" value="1"/>
</dbReference>
<organism evidence="4 5">
    <name type="scientific">Eremothecium cymbalariae (strain CBS 270.75 / DBVPG 7215 / KCTC 17166 / NRRL Y-17582)</name>
    <name type="common">Yeast</name>
    <dbReference type="NCBI Taxonomy" id="931890"/>
    <lineage>
        <taxon>Eukaryota</taxon>
        <taxon>Fungi</taxon>
        <taxon>Dikarya</taxon>
        <taxon>Ascomycota</taxon>
        <taxon>Saccharomycotina</taxon>
        <taxon>Saccharomycetes</taxon>
        <taxon>Saccharomycetales</taxon>
        <taxon>Saccharomycetaceae</taxon>
        <taxon>Eremothecium</taxon>
    </lineage>
</organism>
<feature type="domain" description="Nudix hydrolase" evidence="3">
    <location>
        <begin position="86"/>
        <end position="224"/>
    </location>
</feature>
<dbReference type="HOGENOM" id="CLU_062658_0_1_1"/>
<dbReference type="GO" id="GO:0005739">
    <property type="term" value="C:mitochondrion"/>
    <property type="evidence" value="ECO:0007669"/>
    <property type="project" value="EnsemblFungi"/>
</dbReference>
<comment type="similarity">
    <text evidence="2">Belongs to the Nudix hydrolase family.</text>
</comment>
<dbReference type="CDD" id="cd18888">
    <property type="entry name" value="NUDIX_ADPRase_Nudt5"/>
    <property type="match status" value="1"/>
</dbReference>
<dbReference type="GO" id="GO:0019693">
    <property type="term" value="P:ribose phosphate metabolic process"/>
    <property type="evidence" value="ECO:0007669"/>
    <property type="project" value="EnsemblFungi"/>
</dbReference>
<accession>G8JS26</accession>
<name>G8JS26_ERECY</name>
<evidence type="ECO:0000256" key="1">
    <source>
        <dbReference type="ARBA" id="ARBA00022801"/>
    </source>
</evidence>
<dbReference type="InterPro" id="IPR020084">
    <property type="entry name" value="NUDIX_hydrolase_CS"/>
</dbReference>
<evidence type="ECO:0000256" key="2">
    <source>
        <dbReference type="RuleBase" id="RU003476"/>
    </source>
</evidence>
<dbReference type="RefSeq" id="XP_003645762.1">
    <property type="nucleotide sequence ID" value="XM_003645714.1"/>
</dbReference>
<dbReference type="GeneID" id="11469024"/>
<dbReference type="FunFam" id="3.90.79.10:FF:000016">
    <property type="entry name" value="ADP-sugar pyrophosphatase isoform X1"/>
    <property type="match status" value="1"/>
</dbReference>
<dbReference type="GO" id="GO:0047631">
    <property type="term" value="F:ADP-ribose diphosphatase activity"/>
    <property type="evidence" value="ECO:0007669"/>
    <property type="project" value="EnsemblFungi"/>
</dbReference>
<dbReference type="GO" id="GO:0006753">
    <property type="term" value="P:nucleoside phosphate metabolic process"/>
    <property type="evidence" value="ECO:0007669"/>
    <property type="project" value="TreeGrafter"/>
</dbReference>
<dbReference type="InterPro" id="IPR015797">
    <property type="entry name" value="NUDIX_hydrolase-like_dom_sf"/>
</dbReference>
<dbReference type="PANTHER" id="PTHR11839:SF1">
    <property type="entry name" value="ADP-SUGAR PYROPHOSPHATASE"/>
    <property type="match status" value="1"/>
</dbReference>
<dbReference type="PRINTS" id="PR00502">
    <property type="entry name" value="NUDIXFAMILY"/>
</dbReference>
<dbReference type="InParanoid" id="G8JS26"/>
<evidence type="ECO:0000313" key="5">
    <source>
        <dbReference type="Proteomes" id="UP000006790"/>
    </source>
</evidence>
<dbReference type="PROSITE" id="PS00893">
    <property type="entry name" value="NUDIX_BOX"/>
    <property type="match status" value="1"/>
</dbReference>
<dbReference type="eggNOG" id="KOG3041">
    <property type="taxonomic scope" value="Eukaryota"/>
</dbReference>
<dbReference type="PANTHER" id="PTHR11839">
    <property type="entry name" value="UDP/ADP-SUGAR PYROPHOSPHATASE"/>
    <property type="match status" value="1"/>
</dbReference>
<keyword evidence="5" id="KW-1185">Reference proteome</keyword>
<gene>
    <name evidence="4" type="ordered locus">Ecym_3461</name>
</gene>
<keyword evidence="1 2" id="KW-0378">Hydrolase</keyword>
<sequence length="240" mass="26768">MGSKAVKYTSRLATSHSHRVLGVVININRMSHVSKNKPEQAKLVATHGVTDATNMKWIGLEKIIYLDPNGQEREWESAVRKTRSSGGIDGVGILAILRHPDQPDRIVLQKQFRPPVNGVCIEMPAGLVDEGETIEQAALRELKEETGYSGKIISKSPTIFNDPGFTNTNLSMVLVEIDETLPENQNPVNNLEANEFIECFTVTLKDFPDKMLELDRLGYKLDSRVDNIAQGIRLAKQFDL</sequence>
<dbReference type="KEGG" id="erc:Ecym_3461"/>
<proteinExistence type="inferred from homology"/>
<dbReference type="InterPro" id="IPR000086">
    <property type="entry name" value="NUDIX_hydrolase_dom"/>
</dbReference>
<dbReference type="Pfam" id="PF00293">
    <property type="entry name" value="NUDIX"/>
    <property type="match status" value="1"/>
</dbReference>
<dbReference type="GO" id="GO:0005829">
    <property type="term" value="C:cytosol"/>
    <property type="evidence" value="ECO:0007669"/>
    <property type="project" value="TreeGrafter"/>
</dbReference>
<dbReference type="InterPro" id="IPR020476">
    <property type="entry name" value="Nudix_hydrolase"/>
</dbReference>
<evidence type="ECO:0000313" key="4">
    <source>
        <dbReference type="EMBL" id="AET38945.1"/>
    </source>
</evidence>
<dbReference type="PROSITE" id="PS51462">
    <property type="entry name" value="NUDIX"/>
    <property type="match status" value="1"/>
</dbReference>
<protein>
    <recommendedName>
        <fullName evidence="3">Nudix hydrolase domain-containing protein</fullName>
    </recommendedName>
</protein>
<evidence type="ECO:0000259" key="3">
    <source>
        <dbReference type="PROSITE" id="PS51462"/>
    </source>
</evidence>
<dbReference type="Proteomes" id="UP000006790">
    <property type="component" value="Chromosome 3"/>
</dbReference>
<dbReference type="GO" id="GO:0005634">
    <property type="term" value="C:nucleus"/>
    <property type="evidence" value="ECO:0007669"/>
    <property type="project" value="TreeGrafter"/>
</dbReference>
<dbReference type="STRING" id="931890.G8JS26"/>
<dbReference type="FunCoup" id="G8JS26">
    <property type="interactions" value="638"/>
</dbReference>
<dbReference type="Gene3D" id="3.90.79.10">
    <property type="entry name" value="Nucleoside Triphosphate Pyrophosphohydrolase"/>
    <property type="match status" value="1"/>
</dbReference>
<reference evidence="5" key="1">
    <citation type="journal article" date="2012" name="G3 (Bethesda)">
        <title>Pichia sorbitophila, an interspecies yeast hybrid reveals early steps of genome resolution following polyploidization.</title>
        <authorList>
            <person name="Leh Louis V."/>
            <person name="Despons L."/>
            <person name="Friedrich A."/>
            <person name="Martin T."/>
            <person name="Durrens P."/>
            <person name="Casaregola S."/>
            <person name="Neuveglise C."/>
            <person name="Fairhead C."/>
            <person name="Marck C."/>
            <person name="Cruz J.A."/>
            <person name="Straub M.L."/>
            <person name="Kugler V."/>
            <person name="Sacerdot C."/>
            <person name="Uzunov Z."/>
            <person name="Thierry A."/>
            <person name="Weiss S."/>
            <person name="Bleykasten C."/>
            <person name="De Montigny J."/>
            <person name="Jacques N."/>
            <person name="Jung P."/>
            <person name="Lemaire M."/>
            <person name="Mallet S."/>
            <person name="Morel G."/>
            <person name="Richard G.F."/>
            <person name="Sarkar A."/>
            <person name="Savel G."/>
            <person name="Schacherer J."/>
            <person name="Seret M.L."/>
            <person name="Talla E."/>
            <person name="Samson G."/>
            <person name="Jubin C."/>
            <person name="Poulain J."/>
            <person name="Vacherie B."/>
            <person name="Barbe V."/>
            <person name="Pelletier E."/>
            <person name="Sherman D.J."/>
            <person name="Westhof E."/>
            <person name="Weissenbach J."/>
            <person name="Baret P.V."/>
            <person name="Wincker P."/>
            <person name="Gaillardin C."/>
            <person name="Dujon B."/>
            <person name="Souciet J.L."/>
        </authorList>
    </citation>
    <scope>NUCLEOTIDE SEQUENCE [LARGE SCALE GENOMIC DNA]</scope>
    <source>
        <strain evidence="5">CBS 270.75 / DBVPG 7215 / KCTC 17166 / NRRL Y-17582</strain>
    </source>
</reference>
<dbReference type="OMA" id="NDPGLCN"/>
<dbReference type="OrthoDB" id="10249920at2759"/>
<dbReference type="EMBL" id="CP002499">
    <property type="protein sequence ID" value="AET38945.1"/>
    <property type="molecule type" value="Genomic_DNA"/>
</dbReference>
<dbReference type="AlphaFoldDB" id="G8JS26"/>